<evidence type="ECO:0000256" key="5">
    <source>
        <dbReference type="ARBA" id="ARBA00022573"/>
    </source>
</evidence>
<dbReference type="PANTHER" id="PTHR34308">
    <property type="entry name" value="COBALAMIN BIOSYNTHESIS PROTEIN CBIB"/>
    <property type="match status" value="1"/>
</dbReference>
<comment type="caution">
    <text evidence="10">The sequence shown here is derived from an EMBL/GenBank/DDBJ whole genome shotgun (WGS) entry which is preliminary data.</text>
</comment>
<evidence type="ECO:0000256" key="9">
    <source>
        <dbReference type="HAMAP-Rule" id="MF_00024"/>
    </source>
</evidence>
<evidence type="ECO:0000313" key="10">
    <source>
        <dbReference type="EMBL" id="MBH8593777.1"/>
    </source>
</evidence>
<dbReference type="GO" id="GO:0009236">
    <property type="term" value="P:cobalamin biosynthetic process"/>
    <property type="evidence" value="ECO:0007669"/>
    <property type="project" value="UniProtKB-UniRule"/>
</dbReference>
<keyword evidence="6 9" id="KW-0812">Transmembrane</keyword>
<comment type="similarity">
    <text evidence="3 9">Belongs to the CobD/CbiB family.</text>
</comment>
<dbReference type="AlphaFoldDB" id="A0A8I1A1J4"/>
<evidence type="ECO:0000256" key="3">
    <source>
        <dbReference type="ARBA" id="ARBA00006263"/>
    </source>
</evidence>
<dbReference type="HAMAP" id="MF_00024">
    <property type="entry name" value="CobD_CbiB"/>
    <property type="match status" value="1"/>
</dbReference>
<feature type="transmembrane region" description="Helical" evidence="9">
    <location>
        <begin position="305"/>
        <end position="325"/>
    </location>
</feature>
<evidence type="ECO:0000256" key="8">
    <source>
        <dbReference type="ARBA" id="ARBA00023136"/>
    </source>
</evidence>
<evidence type="ECO:0000256" key="7">
    <source>
        <dbReference type="ARBA" id="ARBA00022989"/>
    </source>
</evidence>
<protein>
    <recommendedName>
        <fullName evidence="9">Cobalamin biosynthesis protein CobD</fullName>
    </recommendedName>
</protein>
<dbReference type="NCBIfam" id="TIGR00380">
    <property type="entry name" value="cobal_cbiB"/>
    <property type="match status" value="1"/>
</dbReference>
<dbReference type="Pfam" id="PF03186">
    <property type="entry name" value="CobD_Cbib"/>
    <property type="match status" value="1"/>
</dbReference>
<gene>
    <name evidence="9 10" type="primary">cobD</name>
    <name evidence="10" type="ORF">I8U20_00355</name>
</gene>
<keyword evidence="4 9" id="KW-1003">Cell membrane</keyword>
<dbReference type="Proteomes" id="UP000633619">
    <property type="component" value="Unassembled WGS sequence"/>
</dbReference>
<feature type="transmembrane region" description="Helical" evidence="9">
    <location>
        <begin position="57"/>
        <end position="81"/>
    </location>
</feature>
<comment type="subcellular location">
    <subcellularLocation>
        <location evidence="1 9">Cell membrane</location>
        <topology evidence="1 9">Multi-pass membrane protein</topology>
    </subcellularLocation>
</comment>
<evidence type="ECO:0000256" key="4">
    <source>
        <dbReference type="ARBA" id="ARBA00022475"/>
    </source>
</evidence>
<dbReference type="GO" id="GO:0005886">
    <property type="term" value="C:plasma membrane"/>
    <property type="evidence" value="ECO:0007669"/>
    <property type="project" value="UniProtKB-SubCell"/>
</dbReference>
<dbReference type="RefSeq" id="WP_181731147.1">
    <property type="nucleotide sequence ID" value="NZ_JACEIR010000001.1"/>
</dbReference>
<keyword evidence="11" id="KW-1185">Reference proteome</keyword>
<evidence type="ECO:0000256" key="2">
    <source>
        <dbReference type="ARBA" id="ARBA00004953"/>
    </source>
</evidence>
<dbReference type="InterPro" id="IPR004485">
    <property type="entry name" value="Cobalamin_biosynth_CobD/CbiB"/>
</dbReference>
<feature type="transmembrane region" description="Helical" evidence="9">
    <location>
        <begin position="217"/>
        <end position="236"/>
    </location>
</feature>
<organism evidence="10 11">
    <name type="scientific">Thermoactinomyces intermedius</name>
    <dbReference type="NCBI Taxonomy" id="2024"/>
    <lineage>
        <taxon>Bacteria</taxon>
        <taxon>Bacillati</taxon>
        <taxon>Bacillota</taxon>
        <taxon>Bacilli</taxon>
        <taxon>Bacillales</taxon>
        <taxon>Thermoactinomycetaceae</taxon>
        <taxon>Thermoactinomyces</taxon>
    </lineage>
</organism>
<evidence type="ECO:0000256" key="1">
    <source>
        <dbReference type="ARBA" id="ARBA00004651"/>
    </source>
</evidence>
<evidence type="ECO:0000256" key="6">
    <source>
        <dbReference type="ARBA" id="ARBA00022692"/>
    </source>
</evidence>
<comment type="function">
    <text evidence="9">Converts cobyric acid to cobinamide by the addition of aminopropanol on the F carboxylic group.</text>
</comment>
<proteinExistence type="inferred from homology"/>
<comment type="caution">
    <text evidence="9">Lacks conserved residue(s) required for the propagation of feature annotation.</text>
</comment>
<dbReference type="UniPathway" id="UPA00148"/>
<sequence>MTTAAVLILAFLLDCLFADPANRYHPVVGMGKAIAWLDRRIRCFGRERGWNEKEAAWKWRCAGMILPLVVAGGAWLLTFFGVQGMKQLHPVAGLLFEAVLVWLTMAPRSLAASGKAVYSALVEKKIGEARRRLSMVVGRDTDSLDEGEIVRGGVETIAENIVDAVISPLFYAALGGAPLAMAYRAANTLDSMVGYKNETYLHLGWASARLDDLANWIPARILIPFMLAAFGLLRLSPGAAFQAWRRDARQHPSPNSGIPESLMAGGLQIRLGGVNVYFGKKSFRAYMGKPVQDKKPEHLLKAIRVMWLASGLYLLALSGVCCVIFK</sequence>
<name>A0A8I1A1J4_THEIN</name>
<comment type="pathway">
    <text evidence="2 9">Cofactor biosynthesis; adenosylcobalamin biosynthesis.</text>
</comment>
<keyword evidence="5 9" id="KW-0169">Cobalamin biosynthesis</keyword>
<keyword evidence="8 9" id="KW-0472">Membrane</keyword>
<reference evidence="10 11" key="1">
    <citation type="submission" date="2020-12" db="EMBL/GenBank/DDBJ databases">
        <title>WGS of Thermoactinomyces spp.</title>
        <authorList>
            <person name="Cheng K."/>
        </authorList>
    </citation>
    <scope>NUCLEOTIDE SEQUENCE [LARGE SCALE GENOMIC DNA]</scope>
    <source>
        <strain evidence="11">CICC 10671\DSM 43846</strain>
    </source>
</reference>
<dbReference type="EMBL" id="JAECVW010000001">
    <property type="protein sequence ID" value="MBH8593777.1"/>
    <property type="molecule type" value="Genomic_DNA"/>
</dbReference>
<evidence type="ECO:0000313" key="11">
    <source>
        <dbReference type="Proteomes" id="UP000633619"/>
    </source>
</evidence>
<dbReference type="GO" id="GO:0015420">
    <property type="term" value="F:ABC-type vitamin B12 transporter activity"/>
    <property type="evidence" value="ECO:0007669"/>
    <property type="project" value="UniProtKB-UniRule"/>
</dbReference>
<dbReference type="PANTHER" id="PTHR34308:SF1">
    <property type="entry name" value="COBALAMIN BIOSYNTHESIS PROTEIN CBIB"/>
    <property type="match status" value="1"/>
</dbReference>
<accession>A0A8I1A1J4</accession>
<dbReference type="GO" id="GO:0048472">
    <property type="term" value="F:threonine-phosphate decarboxylase activity"/>
    <property type="evidence" value="ECO:0007669"/>
    <property type="project" value="InterPro"/>
</dbReference>
<keyword evidence="7 9" id="KW-1133">Transmembrane helix</keyword>